<comment type="cofactor">
    <cofactor evidence="1 4">
        <name>pyridoxal 5'-phosphate</name>
        <dbReference type="ChEBI" id="CHEBI:597326"/>
    </cofactor>
</comment>
<gene>
    <name evidence="6" type="ORF">A3H61_00045</name>
</gene>
<keyword evidence="2" id="KW-0808">Transferase</keyword>
<dbReference type="GO" id="GO:0016740">
    <property type="term" value="F:transferase activity"/>
    <property type="evidence" value="ECO:0007669"/>
    <property type="project" value="UniProtKB-KW"/>
</dbReference>
<organism evidence="6 7">
    <name type="scientific">Candidatus Jacksonbacteria bacterium RIFCSPLOWO2_02_FULL_44_20</name>
    <dbReference type="NCBI Taxonomy" id="1798460"/>
    <lineage>
        <taxon>Bacteria</taxon>
        <taxon>Candidatus Jacksoniibacteriota</taxon>
    </lineage>
</organism>
<dbReference type="PANTHER" id="PTHR13693">
    <property type="entry name" value="CLASS II AMINOTRANSFERASE/8-AMINO-7-OXONONANOATE SYNTHASE"/>
    <property type="match status" value="1"/>
</dbReference>
<dbReference type="InterPro" id="IPR001917">
    <property type="entry name" value="Aminotrans_II_pyridoxalP_BS"/>
</dbReference>
<evidence type="ECO:0000256" key="1">
    <source>
        <dbReference type="ARBA" id="ARBA00001933"/>
    </source>
</evidence>
<evidence type="ECO:0000313" key="6">
    <source>
        <dbReference type="EMBL" id="OGY73730.1"/>
    </source>
</evidence>
<dbReference type="InterPro" id="IPR004839">
    <property type="entry name" value="Aminotransferase_I/II_large"/>
</dbReference>
<protein>
    <recommendedName>
        <fullName evidence="5">Aminotransferase class I/classII large domain-containing protein</fullName>
    </recommendedName>
</protein>
<proteinExistence type="inferred from homology"/>
<evidence type="ECO:0000256" key="4">
    <source>
        <dbReference type="RuleBase" id="RU003693"/>
    </source>
</evidence>
<dbReference type="InterPro" id="IPR015422">
    <property type="entry name" value="PyrdxlP-dep_Trfase_small"/>
</dbReference>
<evidence type="ECO:0000313" key="7">
    <source>
        <dbReference type="Proteomes" id="UP000178315"/>
    </source>
</evidence>
<dbReference type="AlphaFoldDB" id="A0A1G2ACG7"/>
<evidence type="ECO:0000256" key="2">
    <source>
        <dbReference type="ARBA" id="ARBA00022679"/>
    </source>
</evidence>
<dbReference type="SUPFAM" id="SSF53383">
    <property type="entry name" value="PLP-dependent transferases"/>
    <property type="match status" value="1"/>
</dbReference>
<accession>A0A1G2ACG7</accession>
<evidence type="ECO:0000259" key="5">
    <source>
        <dbReference type="Pfam" id="PF00155"/>
    </source>
</evidence>
<reference evidence="6 7" key="1">
    <citation type="journal article" date="2016" name="Nat. Commun.">
        <title>Thousands of microbial genomes shed light on interconnected biogeochemical processes in an aquifer system.</title>
        <authorList>
            <person name="Anantharaman K."/>
            <person name="Brown C.T."/>
            <person name="Hug L.A."/>
            <person name="Sharon I."/>
            <person name="Castelle C.J."/>
            <person name="Probst A.J."/>
            <person name="Thomas B.C."/>
            <person name="Singh A."/>
            <person name="Wilkins M.J."/>
            <person name="Karaoz U."/>
            <person name="Brodie E.L."/>
            <person name="Williams K.H."/>
            <person name="Hubbard S.S."/>
            <person name="Banfield J.F."/>
        </authorList>
    </citation>
    <scope>NUCLEOTIDE SEQUENCE [LARGE SCALE GENOMIC DNA]</scope>
</reference>
<evidence type="ECO:0000256" key="3">
    <source>
        <dbReference type="ARBA" id="ARBA00022898"/>
    </source>
</evidence>
<dbReference type="PANTHER" id="PTHR13693:SF3">
    <property type="entry name" value="LD36009P"/>
    <property type="match status" value="1"/>
</dbReference>
<comment type="caution">
    <text evidence="6">The sequence shown here is derived from an EMBL/GenBank/DDBJ whole genome shotgun (WGS) entry which is preliminary data.</text>
</comment>
<name>A0A1G2ACG7_9BACT</name>
<comment type="similarity">
    <text evidence="4">Belongs to the class-II pyridoxal-phosphate-dependent aminotransferase family.</text>
</comment>
<dbReference type="Gene3D" id="3.40.640.10">
    <property type="entry name" value="Type I PLP-dependent aspartate aminotransferase-like (Major domain)"/>
    <property type="match status" value="1"/>
</dbReference>
<sequence>MEKITKLLSQIKQRGLYPDVKVLQSACDTEVIINDKKVLMFGSYNYLGLANHPKIKECAIKAIEKYGVASGGVRLISGTMDIHQMMEKELALFTHYEDALTTGTGFGTNTGLIPAIINLLGSKVKISLFTKDDVILSDELNHASIIDGCRLSKAKVITYSHNDVDDLKSKLVKYKKRRKLIVTDGVFSMDGDIAPLDKIVELAQRYKALTMVDDAHAIGVLGKTGGGTAQYCGVEGKVDINMGTMSKGLGCAGGFVSGGKELIEYLRIACRSYVFSDSMPPVIAASVVAVLGIIKNSPDIRDTLDQKATYFRNGMQEMGFDTLNSATQIIPWLIGDEKKTIEVSKLLFENGIFAPAVRWPAVPKKMARIRFNIMATHTRIQLNRLLSVCEQIGKRFKRDKRYV</sequence>
<dbReference type="PROSITE" id="PS00599">
    <property type="entry name" value="AA_TRANSFER_CLASS_2"/>
    <property type="match status" value="1"/>
</dbReference>
<dbReference type="Gene3D" id="3.90.1150.10">
    <property type="entry name" value="Aspartate Aminotransferase, domain 1"/>
    <property type="match status" value="1"/>
</dbReference>
<dbReference type="InterPro" id="IPR015421">
    <property type="entry name" value="PyrdxlP-dep_Trfase_major"/>
</dbReference>
<dbReference type="Pfam" id="PF00155">
    <property type="entry name" value="Aminotran_1_2"/>
    <property type="match status" value="1"/>
</dbReference>
<dbReference type="CDD" id="cd06454">
    <property type="entry name" value="KBL_like"/>
    <property type="match status" value="1"/>
</dbReference>
<dbReference type="InterPro" id="IPR050087">
    <property type="entry name" value="AON_synthase_class-II"/>
</dbReference>
<dbReference type="EMBL" id="MHJU01000008">
    <property type="protein sequence ID" value="OGY73730.1"/>
    <property type="molecule type" value="Genomic_DNA"/>
</dbReference>
<dbReference type="Proteomes" id="UP000178315">
    <property type="component" value="Unassembled WGS sequence"/>
</dbReference>
<dbReference type="GO" id="GO:0030170">
    <property type="term" value="F:pyridoxal phosphate binding"/>
    <property type="evidence" value="ECO:0007669"/>
    <property type="project" value="InterPro"/>
</dbReference>
<keyword evidence="3 4" id="KW-0663">Pyridoxal phosphate</keyword>
<feature type="domain" description="Aminotransferase class I/classII large" evidence="5">
    <location>
        <begin position="37"/>
        <end position="387"/>
    </location>
</feature>
<dbReference type="InterPro" id="IPR015424">
    <property type="entry name" value="PyrdxlP-dep_Trfase"/>
</dbReference>